<dbReference type="Pfam" id="PF08479">
    <property type="entry name" value="POTRA_2"/>
    <property type="match status" value="1"/>
</dbReference>
<evidence type="ECO:0000259" key="6">
    <source>
        <dbReference type="Pfam" id="PF08479"/>
    </source>
</evidence>
<dbReference type="Gene3D" id="2.40.160.50">
    <property type="entry name" value="membrane protein fhac: a member of the omp85/tpsb transporter family"/>
    <property type="match status" value="1"/>
</dbReference>
<keyword evidence="2" id="KW-0812">Transmembrane</keyword>
<dbReference type="PANTHER" id="PTHR34597">
    <property type="entry name" value="SLR1661 PROTEIN"/>
    <property type="match status" value="1"/>
</dbReference>
<keyword evidence="3" id="KW-0998">Cell outer membrane</keyword>
<dbReference type="EMBL" id="AAMBER010000022">
    <property type="protein sequence ID" value="EDF5515487.1"/>
    <property type="molecule type" value="Genomic_DNA"/>
</dbReference>
<feature type="region of interest" description="Disordered" evidence="4">
    <location>
        <begin position="1"/>
        <end position="27"/>
    </location>
</feature>
<accession>A0A628V7J0</accession>
<organism evidence="7">
    <name type="scientific">Salmonella enterica</name>
    <name type="common">Salmonella choleraesuis</name>
    <dbReference type="NCBI Taxonomy" id="28901"/>
    <lineage>
        <taxon>Bacteria</taxon>
        <taxon>Pseudomonadati</taxon>
        <taxon>Pseudomonadota</taxon>
        <taxon>Gammaproteobacteria</taxon>
        <taxon>Enterobacterales</taxon>
        <taxon>Enterobacteriaceae</taxon>
        <taxon>Salmonella</taxon>
    </lineage>
</organism>
<dbReference type="InterPro" id="IPR005565">
    <property type="entry name" value="Hemolysn_activator_HlyB_C"/>
</dbReference>
<evidence type="ECO:0000256" key="2">
    <source>
        <dbReference type="ARBA" id="ARBA00022692"/>
    </source>
</evidence>
<keyword evidence="1" id="KW-1134">Transmembrane beta strand</keyword>
<dbReference type="GO" id="GO:0008320">
    <property type="term" value="F:protein transmembrane transporter activity"/>
    <property type="evidence" value="ECO:0007669"/>
    <property type="project" value="TreeGrafter"/>
</dbReference>
<dbReference type="GO" id="GO:0098046">
    <property type="term" value="C:type V protein secretion system complex"/>
    <property type="evidence" value="ECO:0007669"/>
    <property type="project" value="TreeGrafter"/>
</dbReference>
<keyword evidence="1" id="KW-0472">Membrane</keyword>
<dbReference type="InterPro" id="IPR013686">
    <property type="entry name" value="Polypept-transport_assoc_ShlB"/>
</dbReference>
<reference evidence="7" key="1">
    <citation type="submission" date="2019-10" db="EMBL/GenBank/DDBJ databases">
        <authorList>
            <consortium name="PulseNet: The National Subtyping Network for Foodborne Disease Surveillance"/>
            <person name="Tarr C.L."/>
            <person name="Trees E."/>
            <person name="Katz L.S."/>
            <person name="Carleton-Romer H.A."/>
            <person name="Stroika S."/>
            <person name="Kucerova Z."/>
            <person name="Roache K.F."/>
            <person name="Sabol A.L."/>
            <person name="Besser J."/>
            <person name="Gerner-Smidt P."/>
        </authorList>
    </citation>
    <scope>NUCLEOTIDE SEQUENCE</scope>
    <source>
        <strain evidence="7">PNUSAS102632</strain>
    </source>
</reference>
<proteinExistence type="predicted"/>
<sequence length="545" mass="57792">MRAPQPAPSDAPVVLPEGQPERDRLSAGGRARVVINRVQFTGLPPGSLTEARLQQAVAGDLRHPLSFAGLEQMAARVTALYRQDGLLVARAILPAQTIREGVLHIQIVPGYAGATDLQNTSGLRDGVAGRLMSSVMPEGVVMTRSRVERGALLLSDIPGVNTRVALKAGDKNGTTSQVVTLTPGQRTGGYAGLDNQGDPTTGRSRVMVGGFANNLLGLGDQLRVDLLDAYEHSDLLNGSLDYSLLAGGAYGTRVGGSYSHLNYRYSLSGLGFRGYSDNWGLYVTQPWVRTPRARVDVRLDVGQQFLTDKYPSQLAQFTGGSTAGHKRADLGTLSVSGSVLSLPGGLTQFSVSGTSGSVSLRDDTSRFWSGAERTGSDGAFARLGYRLSHEQEIHGPFSVYAGVNGQMASHNLDASQKLLLGGPNGVRAYDVGDGAVDEGLTGTVELRARRDVAVPFLTGHTPQLTGAVFYDQGWGNQYRDNRARGGSRLSDNNALTLSGAGLSAGIGEAGSYQVSLTWAHRTGNADPNAVHDDRNRFWVSAIKTF</sequence>
<evidence type="ECO:0000256" key="4">
    <source>
        <dbReference type="SAM" id="MobiDB-lite"/>
    </source>
</evidence>
<feature type="domain" description="Haemolysin activator HlyB C-terminal" evidence="5">
    <location>
        <begin position="178"/>
        <end position="484"/>
    </location>
</feature>
<evidence type="ECO:0000256" key="1">
    <source>
        <dbReference type="ARBA" id="ARBA00022452"/>
    </source>
</evidence>
<gene>
    <name evidence="7" type="ORF">GB848_21380</name>
</gene>
<comment type="caution">
    <text evidence="7">The sequence shown here is derived from an EMBL/GenBank/DDBJ whole genome shotgun (WGS) entry which is preliminary data.</text>
</comment>
<feature type="domain" description="Polypeptide-transport-associated ShlB-type" evidence="6">
    <location>
        <begin position="34"/>
        <end position="110"/>
    </location>
</feature>
<dbReference type="PANTHER" id="PTHR34597:SF1">
    <property type="entry name" value="HEME_HEMOPEXIN TRANSPORTER PROTEIN HUXB"/>
    <property type="match status" value="1"/>
</dbReference>
<evidence type="ECO:0000259" key="5">
    <source>
        <dbReference type="Pfam" id="PF03865"/>
    </source>
</evidence>
<name>A0A628V7J0_SALER</name>
<protein>
    <submittedName>
        <fullName evidence="7">ShlB/FhaC/HecB family hemolysin secretion/activation protein</fullName>
    </submittedName>
</protein>
<dbReference type="Pfam" id="PF03865">
    <property type="entry name" value="ShlB"/>
    <property type="match status" value="1"/>
</dbReference>
<dbReference type="InterPro" id="IPR051544">
    <property type="entry name" value="TPS_OM_transporter"/>
</dbReference>
<evidence type="ECO:0000313" key="7">
    <source>
        <dbReference type="EMBL" id="EDF5515487.1"/>
    </source>
</evidence>
<dbReference type="GO" id="GO:0046819">
    <property type="term" value="P:protein secretion by the type V secretion system"/>
    <property type="evidence" value="ECO:0007669"/>
    <property type="project" value="TreeGrafter"/>
</dbReference>
<dbReference type="Gene3D" id="3.10.20.310">
    <property type="entry name" value="membrane protein fhac"/>
    <property type="match status" value="1"/>
</dbReference>
<evidence type="ECO:0000256" key="3">
    <source>
        <dbReference type="ARBA" id="ARBA00023237"/>
    </source>
</evidence>
<dbReference type="AlphaFoldDB" id="A0A628V7J0"/>